<feature type="compositionally biased region" description="Gly residues" evidence="3">
    <location>
        <begin position="26"/>
        <end position="38"/>
    </location>
</feature>
<dbReference type="GO" id="GO:1990528">
    <property type="term" value="C:Rvs161p-Rvs167p complex"/>
    <property type="evidence" value="ECO:0007669"/>
    <property type="project" value="TreeGrafter"/>
</dbReference>
<dbReference type="OrthoDB" id="10255128at2759"/>
<dbReference type="GO" id="GO:0031097">
    <property type="term" value="C:medial cortex"/>
    <property type="evidence" value="ECO:0007669"/>
    <property type="project" value="TreeGrafter"/>
</dbReference>
<dbReference type="PRINTS" id="PR00499">
    <property type="entry name" value="P67PHOX"/>
</dbReference>
<dbReference type="PRINTS" id="PR00452">
    <property type="entry name" value="SH3DOMAIN"/>
</dbReference>
<evidence type="ECO:0000259" key="4">
    <source>
        <dbReference type="PROSITE" id="PS50002"/>
    </source>
</evidence>
<dbReference type="STRING" id="685588.A0A067T3I2"/>
<protein>
    <recommendedName>
        <fullName evidence="4">SH3 domain-containing protein</fullName>
    </recommendedName>
</protein>
<dbReference type="GO" id="GO:0097320">
    <property type="term" value="P:plasma membrane tubulation"/>
    <property type="evidence" value="ECO:0007669"/>
    <property type="project" value="TreeGrafter"/>
</dbReference>
<reference evidence="6" key="1">
    <citation type="journal article" date="2014" name="Proc. Natl. Acad. Sci. U.S.A.">
        <title>Extensive sampling of basidiomycete genomes demonstrates inadequacy of the white-rot/brown-rot paradigm for wood decay fungi.</title>
        <authorList>
            <person name="Riley R."/>
            <person name="Salamov A.A."/>
            <person name="Brown D.W."/>
            <person name="Nagy L.G."/>
            <person name="Floudas D."/>
            <person name="Held B.W."/>
            <person name="Levasseur A."/>
            <person name="Lombard V."/>
            <person name="Morin E."/>
            <person name="Otillar R."/>
            <person name="Lindquist E.A."/>
            <person name="Sun H."/>
            <person name="LaButti K.M."/>
            <person name="Schmutz J."/>
            <person name="Jabbour D."/>
            <person name="Luo H."/>
            <person name="Baker S.E."/>
            <person name="Pisabarro A.G."/>
            <person name="Walton J.D."/>
            <person name="Blanchette R.A."/>
            <person name="Henrissat B."/>
            <person name="Martin F."/>
            <person name="Cullen D."/>
            <person name="Hibbett D.S."/>
            <person name="Grigoriev I.V."/>
        </authorList>
    </citation>
    <scope>NUCLEOTIDE SEQUENCE [LARGE SCALE GENOMIC DNA]</scope>
    <source>
        <strain evidence="6">CBS 339.88</strain>
    </source>
</reference>
<dbReference type="PANTHER" id="PTHR47174:SF1">
    <property type="entry name" value="REDUCED VIABILITY UPON STARVATION PROTEIN 167"/>
    <property type="match status" value="1"/>
</dbReference>
<evidence type="ECO:0000256" key="3">
    <source>
        <dbReference type="SAM" id="MobiDB-lite"/>
    </source>
</evidence>
<evidence type="ECO:0000256" key="1">
    <source>
        <dbReference type="ARBA" id="ARBA00022443"/>
    </source>
</evidence>
<keyword evidence="6" id="KW-1185">Reference proteome</keyword>
<accession>A0A067T3I2</accession>
<dbReference type="HOGENOM" id="CLU_067162_0_0_1"/>
<feature type="compositionally biased region" description="Acidic residues" evidence="3">
    <location>
        <begin position="169"/>
        <end position="180"/>
    </location>
</feature>
<feature type="compositionally biased region" description="Pro residues" evidence="3">
    <location>
        <begin position="152"/>
        <end position="161"/>
    </location>
</feature>
<dbReference type="Proteomes" id="UP000027222">
    <property type="component" value="Unassembled WGS sequence"/>
</dbReference>
<dbReference type="Pfam" id="PF00018">
    <property type="entry name" value="SH3_1"/>
    <property type="match status" value="1"/>
</dbReference>
<keyword evidence="1 2" id="KW-0728">SH3 domain</keyword>
<feature type="domain" description="SH3" evidence="4">
    <location>
        <begin position="179"/>
        <end position="236"/>
    </location>
</feature>
<dbReference type="GO" id="GO:0030479">
    <property type="term" value="C:actin cortical patch"/>
    <property type="evidence" value="ECO:0007669"/>
    <property type="project" value="TreeGrafter"/>
</dbReference>
<dbReference type="InterPro" id="IPR001452">
    <property type="entry name" value="SH3_domain"/>
</dbReference>
<evidence type="ECO:0000313" key="5">
    <source>
        <dbReference type="EMBL" id="KDR74454.1"/>
    </source>
</evidence>
<feature type="region of interest" description="Disordered" evidence="3">
    <location>
        <begin position="23"/>
        <end position="47"/>
    </location>
</feature>
<feature type="region of interest" description="Disordered" evidence="3">
    <location>
        <begin position="100"/>
        <end position="181"/>
    </location>
</feature>
<dbReference type="AlphaFoldDB" id="A0A067T3I2"/>
<dbReference type="InterPro" id="IPR036028">
    <property type="entry name" value="SH3-like_dom_sf"/>
</dbReference>
<dbReference type="InterPro" id="IPR046982">
    <property type="entry name" value="BIN3/RVS161-like"/>
</dbReference>
<dbReference type="GO" id="GO:0051666">
    <property type="term" value="P:actin cortical patch localization"/>
    <property type="evidence" value="ECO:0007669"/>
    <property type="project" value="InterPro"/>
</dbReference>
<feature type="compositionally biased region" description="Low complexity" evidence="3">
    <location>
        <begin position="66"/>
        <end position="78"/>
    </location>
</feature>
<gene>
    <name evidence="5" type="ORF">GALMADRAFT_250411</name>
</gene>
<evidence type="ECO:0000313" key="6">
    <source>
        <dbReference type="Proteomes" id="UP000027222"/>
    </source>
</evidence>
<dbReference type="EMBL" id="KL142383">
    <property type="protein sequence ID" value="KDR74454.1"/>
    <property type="molecule type" value="Genomic_DNA"/>
</dbReference>
<dbReference type="SMART" id="SM00326">
    <property type="entry name" value="SH3"/>
    <property type="match status" value="1"/>
</dbReference>
<organism evidence="5 6">
    <name type="scientific">Galerina marginata (strain CBS 339.88)</name>
    <dbReference type="NCBI Taxonomy" id="685588"/>
    <lineage>
        <taxon>Eukaryota</taxon>
        <taxon>Fungi</taxon>
        <taxon>Dikarya</taxon>
        <taxon>Basidiomycota</taxon>
        <taxon>Agaricomycotina</taxon>
        <taxon>Agaricomycetes</taxon>
        <taxon>Agaricomycetidae</taxon>
        <taxon>Agaricales</taxon>
        <taxon>Agaricineae</taxon>
        <taxon>Strophariaceae</taxon>
        <taxon>Galerina</taxon>
    </lineage>
</organism>
<dbReference type="GO" id="GO:0008289">
    <property type="term" value="F:lipid binding"/>
    <property type="evidence" value="ECO:0007669"/>
    <property type="project" value="TreeGrafter"/>
</dbReference>
<dbReference type="PANTHER" id="PTHR47174">
    <property type="entry name" value="BRIDGING INTEGRATOR 3"/>
    <property type="match status" value="1"/>
</dbReference>
<proteinExistence type="predicted"/>
<name>A0A067T3I2_GALM3</name>
<dbReference type="CDD" id="cd00174">
    <property type="entry name" value="SH3"/>
    <property type="match status" value="1"/>
</dbReference>
<dbReference type="SUPFAM" id="SSF50044">
    <property type="entry name" value="SH3-domain"/>
    <property type="match status" value="1"/>
</dbReference>
<dbReference type="PROSITE" id="PS50002">
    <property type="entry name" value="SH3"/>
    <property type="match status" value="1"/>
</dbReference>
<evidence type="ECO:0000256" key="2">
    <source>
        <dbReference type="PROSITE-ProRule" id="PRU00192"/>
    </source>
</evidence>
<feature type="region of interest" description="Disordered" evidence="3">
    <location>
        <begin position="63"/>
        <end position="87"/>
    </location>
</feature>
<dbReference type="Gene3D" id="2.30.30.40">
    <property type="entry name" value="SH3 Domains"/>
    <property type="match status" value="1"/>
</dbReference>
<sequence length="236" mass="24200">MTANPEATAKFMSAGLRQVANARNMGAGGGAGGSGASAGAGASDNEVPSVAGRVAAASMAFRNNHPASSSSSAGAGPPIAEKPSHGLVSVKKFGESVDMSSTKGFLGSLRSKPTSPPAVALPPAFAPRQNNFGPPPSRRVASTGSSSAKSPTPEPAPPPAPRYQQHEEPEQEEEQEEEAAGEWAEVLYDYDSGEAGDLKISEGGHVLVVERTSDDWWTGEVNGKKGLFPASYVKLL</sequence>
<dbReference type="GO" id="GO:0006897">
    <property type="term" value="P:endocytosis"/>
    <property type="evidence" value="ECO:0007669"/>
    <property type="project" value="InterPro"/>
</dbReference>
<dbReference type="GO" id="GO:0043332">
    <property type="term" value="C:mating projection tip"/>
    <property type="evidence" value="ECO:0007669"/>
    <property type="project" value="TreeGrafter"/>
</dbReference>